<sequence length="439" mass="49209">MSNAFNISSGRTSFMGNTSYTVTAFSEHTVDPTTTNTTLNSSFIGTASLTSTKNPLNDTIRDDLTAKKYDTVYLADDDSLELIPEFIAANYVDYIYAPLCATLGIIGNVLAFWVLVRARYKSSTYVYMASLSVSDTIVQIVNILFLVRKFPGHETMTHGTCGLVFFLLYFSIHYNVVVMVTMTVERWVAITFPLRAALWFSVKRARVVVIVEAVLVIGLDMQHLFLRGMVYDEIAGGYFCVPRGDRTTFYLFKVWPWVDAFIYCYAPLACLVVFNILIVRQVRLSRNFQSTSNPAVASGTSTSQVKSPKMTDKEAQLTRMLLLVTTAFLVFVSPMAVIIVVERYHWIPDTARGKAQYHLVRTVFNNLDYTNHALNFLLYCLSGQRFRRELRQTFSCVCTGSGGINSTSASGREFRRGVSMTSLPGANSCTELSTENAYM</sequence>
<dbReference type="Pfam" id="PF00001">
    <property type="entry name" value="7tm_1"/>
    <property type="match status" value="1"/>
</dbReference>
<dbReference type="PROSITE" id="PS00237">
    <property type="entry name" value="G_PROTEIN_RECEP_F1_1"/>
    <property type="match status" value="1"/>
</dbReference>
<dbReference type="CDD" id="cd14978">
    <property type="entry name" value="7tmA_FMRFamide_R-like"/>
    <property type="match status" value="1"/>
</dbReference>
<keyword evidence="5 9" id="KW-0472">Membrane</keyword>
<dbReference type="AlphaFoldDB" id="A0AAN9BY53"/>
<dbReference type="EMBL" id="JBAMIC010000002">
    <property type="protein sequence ID" value="KAK7113229.1"/>
    <property type="molecule type" value="Genomic_DNA"/>
</dbReference>
<dbReference type="PRINTS" id="PR00237">
    <property type="entry name" value="GPCRRHODOPSN"/>
</dbReference>
<evidence type="ECO:0000256" key="1">
    <source>
        <dbReference type="ARBA" id="ARBA00004141"/>
    </source>
</evidence>
<feature type="transmembrane region" description="Helical" evidence="9">
    <location>
        <begin position="260"/>
        <end position="279"/>
    </location>
</feature>
<dbReference type="SUPFAM" id="SSF81321">
    <property type="entry name" value="Family A G protein-coupled receptor-like"/>
    <property type="match status" value="1"/>
</dbReference>
<keyword evidence="4 8" id="KW-0297">G-protein coupled receptor</keyword>
<dbReference type="PANTHER" id="PTHR24243:SF230">
    <property type="entry name" value="G-PROTEIN COUPLED RECEPTORS FAMILY 1 PROFILE DOMAIN-CONTAINING PROTEIN"/>
    <property type="match status" value="1"/>
</dbReference>
<feature type="transmembrane region" description="Helical" evidence="9">
    <location>
        <begin position="94"/>
        <end position="116"/>
    </location>
</feature>
<dbReference type="PANTHER" id="PTHR24243">
    <property type="entry name" value="G-PROTEIN COUPLED RECEPTOR"/>
    <property type="match status" value="1"/>
</dbReference>
<feature type="transmembrane region" description="Helical" evidence="9">
    <location>
        <begin position="320"/>
        <end position="341"/>
    </location>
</feature>
<comment type="subcellular location">
    <subcellularLocation>
        <location evidence="1">Membrane</location>
        <topology evidence="1">Multi-pass membrane protein</topology>
    </subcellularLocation>
</comment>
<evidence type="ECO:0000256" key="6">
    <source>
        <dbReference type="ARBA" id="ARBA00023170"/>
    </source>
</evidence>
<keyword evidence="2 8" id="KW-0812">Transmembrane</keyword>
<evidence type="ECO:0000256" key="3">
    <source>
        <dbReference type="ARBA" id="ARBA00022989"/>
    </source>
</evidence>
<dbReference type="PROSITE" id="PS50262">
    <property type="entry name" value="G_PROTEIN_RECEP_F1_2"/>
    <property type="match status" value="1"/>
</dbReference>
<keyword evidence="7 8" id="KW-0807">Transducer</keyword>
<comment type="similarity">
    <text evidence="8">Belongs to the G-protein coupled receptor 1 family.</text>
</comment>
<accession>A0AAN9BY53</accession>
<dbReference type="Gene3D" id="1.20.1070.10">
    <property type="entry name" value="Rhodopsin 7-helix transmembrane proteins"/>
    <property type="match status" value="1"/>
</dbReference>
<keyword evidence="12" id="KW-1185">Reference proteome</keyword>
<comment type="caution">
    <text evidence="11">The sequence shown here is derived from an EMBL/GenBank/DDBJ whole genome shotgun (WGS) entry which is preliminary data.</text>
</comment>
<evidence type="ECO:0000313" key="11">
    <source>
        <dbReference type="EMBL" id="KAK7113229.1"/>
    </source>
</evidence>
<proteinExistence type="inferred from homology"/>
<evidence type="ECO:0000256" key="4">
    <source>
        <dbReference type="ARBA" id="ARBA00023040"/>
    </source>
</evidence>
<evidence type="ECO:0000256" key="5">
    <source>
        <dbReference type="ARBA" id="ARBA00023136"/>
    </source>
</evidence>
<evidence type="ECO:0000256" key="9">
    <source>
        <dbReference type="SAM" id="Phobius"/>
    </source>
</evidence>
<dbReference type="Proteomes" id="UP001374579">
    <property type="component" value="Unassembled WGS sequence"/>
</dbReference>
<evidence type="ECO:0000256" key="7">
    <source>
        <dbReference type="ARBA" id="ARBA00023224"/>
    </source>
</evidence>
<gene>
    <name evidence="11" type="ORF">V1264_012560</name>
</gene>
<feature type="transmembrane region" description="Helical" evidence="9">
    <location>
        <begin position="205"/>
        <end position="225"/>
    </location>
</feature>
<feature type="transmembrane region" description="Helical" evidence="9">
    <location>
        <begin position="125"/>
        <end position="147"/>
    </location>
</feature>
<organism evidence="11 12">
    <name type="scientific">Littorina saxatilis</name>
    <dbReference type="NCBI Taxonomy" id="31220"/>
    <lineage>
        <taxon>Eukaryota</taxon>
        <taxon>Metazoa</taxon>
        <taxon>Spiralia</taxon>
        <taxon>Lophotrochozoa</taxon>
        <taxon>Mollusca</taxon>
        <taxon>Gastropoda</taxon>
        <taxon>Caenogastropoda</taxon>
        <taxon>Littorinimorpha</taxon>
        <taxon>Littorinoidea</taxon>
        <taxon>Littorinidae</taxon>
        <taxon>Littorina</taxon>
    </lineage>
</organism>
<dbReference type="GO" id="GO:0004930">
    <property type="term" value="F:G protein-coupled receptor activity"/>
    <property type="evidence" value="ECO:0007669"/>
    <property type="project" value="UniProtKB-KW"/>
</dbReference>
<protein>
    <recommendedName>
        <fullName evidence="10">G-protein coupled receptors family 1 profile domain-containing protein</fullName>
    </recommendedName>
</protein>
<feature type="domain" description="G-protein coupled receptors family 1 profile" evidence="10">
    <location>
        <begin position="107"/>
        <end position="379"/>
    </location>
</feature>
<evidence type="ECO:0000256" key="8">
    <source>
        <dbReference type="RuleBase" id="RU000688"/>
    </source>
</evidence>
<dbReference type="InterPro" id="IPR000276">
    <property type="entry name" value="GPCR_Rhodpsn"/>
</dbReference>
<keyword evidence="6 8" id="KW-0675">Receptor</keyword>
<evidence type="ECO:0000259" key="10">
    <source>
        <dbReference type="PROSITE" id="PS50262"/>
    </source>
</evidence>
<dbReference type="InterPro" id="IPR017452">
    <property type="entry name" value="GPCR_Rhodpsn_7TM"/>
</dbReference>
<feature type="transmembrane region" description="Helical" evidence="9">
    <location>
        <begin position="162"/>
        <end position="184"/>
    </location>
</feature>
<reference evidence="11 12" key="1">
    <citation type="submission" date="2024-02" db="EMBL/GenBank/DDBJ databases">
        <title>Chromosome-scale genome assembly of the rough periwinkle Littorina saxatilis.</title>
        <authorList>
            <person name="De Jode A."/>
            <person name="Faria R."/>
            <person name="Formenti G."/>
            <person name="Sims Y."/>
            <person name="Smith T.P."/>
            <person name="Tracey A."/>
            <person name="Wood J.M.D."/>
            <person name="Zagrodzka Z.B."/>
            <person name="Johannesson K."/>
            <person name="Butlin R.K."/>
            <person name="Leder E.H."/>
        </authorList>
    </citation>
    <scope>NUCLEOTIDE SEQUENCE [LARGE SCALE GENOMIC DNA]</scope>
    <source>
        <strain evidence="11">Snail1</strain>
        <tissue evidence="11">Muscle</tissue>
    </source>
</reference>
<evidence type="ECO:0000256" key="2">
    <source>
        <dbReference type="ARBA" id="ARBA00022692"/>
    </source>
</evidence>
<dbReference type="GO" id="GO:0005886">
    <property type="term" value="C:plasma membrane"/>
    <property type="evidence" value="ECO:0007669"/>
    <property type="project" value="TreeGrafter"/>
</dbReference>
<name>A0AAN9BY53_9CAEN</name>
<evidence type="ECO:0000313" key="12">
    <source>
        <dbReference type="Proteomes" id="UP001374579"/>
    </source>
</evidence>
<keyword evidence="3 9" id="KW-1133">Transmembrane helix</keyword>